<dbReference type="STRING" id="7222.B4IYP1"/>
<dbReference type="HOGENOM" id="CLU_1322130_0_0_1"/>
<keyword evidence="2" id="KW-1185">Reference proteome</keyword>
<dbReference type="OrthoDB" id="8010101at2759"/>
<sequence length="208" mass="22974">MDSTSDADAVNTLNMCSIEQQQLNSSNILQCSLSSLDSESDLSLAFERDLDEPADCDELPAFEIRAYSPHGRTPSPIDDLNVSDIETPKQQQAAQQQRSPERQNNPEFVALHEINAQISAPSENGNDSTTGVISHDNSLETIFEGVFLHTPPREKLNKSAGCSNSNSATRYTPKRSRVNLMELVAMNRLNIDGKENQSPCNQLQDEHT</sequence>
<dbReference type="PhylomeDB" id="B4IYP1"/>
<name>B4IYP1_DROGR</name>
<protein>
    <submittedName>
        <fullName evidence="1">GH15124</fullName>
    </submittedName>
</protein>
<accession>B4IYP1</accession>
<organism evidence="2">
    <name type="scientific">Drosophila grimshawi</name>
    <name type="common">Hawaiian fruit fly</name>
    <name type="synonym">Idiomyia grimshawi</name>
    <dbReference type="NCBI Taxonomy" id="7222"/>
    <lineage>
        <taxon>Eukaryota</taxon>
        <taxon>Metazoa</taxon>
        <taxon>Ecdysozoa</taxon>
        <taxon>Arthropoda</taxon>
        <taxon>Hexapoda</taxon>
        <taxon>Insecta</taxon>
        <taxon>Pterygota</taxon>
        <taxon>Neoptera</taxon>
        <taxon>Endopterygota</taxon>
        <taxon>Diptera</taxon>
        <taxon>Brachycera</taxon>
        <taxon>Muscomorpha</taxon>
        <taxon>Ephydroidea</taxon>
        <taxon>Drosophilidae</taxon>
        <taxon>Drosophila</taxon>
        <taxon>Hawaiian Drosophila</taxon>
    </lineage>
</organism>
<dbReference type="AlphaFoldDB" id="B4IYP1"/>
<evidence type="ECO:0000313" key="1">
    <source>
        <dbReference type="EMBL" id="EDV96578.1"/>
    </source>
</evidence>
<proteinExistence type="predicted"/>
<dbReference type="OMA" id="IRAYSPH"/>
<evidence type="ECO:0000313" key="2">
    <source>
        <dbReference type="Proteomes" id="UP000001070"/>
    </source>
</evidence>
<dbReference type="EMBL" id="CH916366">
    <property type="protein sequence ID" value="EDV96578.1"/>
    <property type="molecule type" value="Genomic_DNA"/>
</dbReference>
<dbReference type="Proteomes" id="UP000001070">
    <property type="component" value="Unassembled WGS sequence"/>
</dbReference>
<dbReference type="eggNOG" id="ENOG502T7YP">
    <property type="taxonomic scope" value="Eukaryota"/>
</dbReference>
<reference evidence="1 2" key="1">
    <citation type="journal article" date="2007" name="Nature">
        <title>Evolution of genes and genomes on the Drosophila phylogeny.</title>
        <authorList>
            <consortium name="Drosophila 12 Genomes Consortium"/>
            <person name="Clark A.G."/>
            <person name="Eisen M.B."/>
            <person name="Smith D.R."/>
            <person name="Bergman C.M."/>
            <person name="Oliver B."/>
            <person name="Markow T.A."/>
            <person name="Kaufman T.C."/>
            <person name="Kellis M."/>
            <person name="Gelbart W."/>
            <person name="Iyer V.N."/>
            <person name="Pollard D.A."/>
            <person name="Sackton T.B."/>
            <person name="Larracuente A.M."/>
            <person name="Singh N.D."/>
            <person name="Abad J.P."/>
            <person name="Abt D.N."/>
            <person name="Adryan B."/>
            <person name="Aguade M."/>
            <person name="Akashi H."/>
            <person name="Anderson W.W."/>
            <person name="Aquadro C.F."/>
            <person name="Ardell D.H."/>
            <person name="Arguello R."/>
            <person name="Artieri C.G."/>
            <person name="Barbash D.A."/>
            <person name="Barker D."/>
            <person name="Barsanti P."/>
            <person name="Batterham P."/>
            <person name="Batzoglou S."/>
            <person name="Begun D."/>
            <person name="Bhutkar A."/>
            <person name="Blanco E."/>
            <person name="Bosak S.A."/>
            <person name="Bradley R.K."/>
            <person name="Brand A.D."/>
            <person name="Brent M.R."/>
            <person name="Brooks A.N."/>
            <person name="Brown R.H."/>
            <person name="Butlin R.K."/>
            <person name="Caggese C."/>
            <person name="Calvi B.R."/>
            <person name="Bernardo de Carvalho A."/>
            <person name="Caspi A."/>
            <person name="Castrezana S."/>
            <person name="Celniker S.E."/>
            <person name="Chang J.L."/>
            <person name="Chapple C."/>
            <person name="Chatterji S."/>
            <person name="Chinwalla A."/>
            <person name="Civetta A."/>
            <person name="Clifton S.W."/>
            <person name="Comeron J.M."/>
            <person name="Costello J.C."/>
            <person name="Coyne J.A."/>
            <person name="Daub J."/>
            <person name="David R.G."/>
            <person name="Delcher A.L."/>
            <person name="Delehaunty K."/>
            <person name="Do C.B."/>
            <person name="Ebling H."/>
            <person name="Edwards K."/>
            <person name="Eickbush T."/>
            <person name="Evans J.D."/>
            <person name="Filipski A."/>
            <person name="Findeiss S."/>
            <person name="Freyhult E."/>
            <person name="Fulton L."/>
            <person name="Fulton R."/>
            <person name="Garcia A.C."/>
            <person name="Gardiner A."/>
            <person name="Garfield D.A."/>
            <person name="Garvin B.E."/>
            <person name="Gibson G."/>
            <person name="Gilbert D."/>
            <person name="Gnerre S."/>
            <person name="Godfrey J."/>
            <person name="Good R."/>
            <person name="Gotea V."/>
            <person name="Gravely B."/>
            <person name="Greenberg A.J."/>
            <person name="Griffiths-Jones S."/>
            <person name="Gross S."/>
            <person name="Guigo R."/>
            <person name="Gustafson E.A."/>
            <person name="Haerty W."/>
            <person name="Hahn M.W."/>
            <person name="Halligan D.L."/>
            <person name="Halpern A.L."/>
            <person name="Halter G.M."/>
            <person name="Han M.V."/>
            <person name="Heger A."/>
            <person name="Hillier L."/>
            <person name="Hinrichs A.S."/>
            <person name="Holmes I."/>
            <person name="Hoskins R.A."/>
            <person name="Hubisz M.J."/>
            <person name="Hultmark D."/>
            <person name="Huntley M.A."/>
            <person name="Jaffe D.B."/>
            <person name="Jagadeeshan S."/>
            <person name="Jeck W.R."/>
            <person name="Johnson J."/>
            <person name="Jones C.D."/>
            <person name="Jordan W.C."/>
            <person name="Karpen G.H."/>
            <person name="Kataoka E."/>
            <person name="Keightley P.D."/>
            <person name="Kheradpour P."/>
            <person name="Kirkness E.F."/>
            <person name="Koerich L.B."/>
            <person name="Kristiansen K."/>
            <person name="Kudrna D."/>
            <person name="Kulathinal R.J."/>
            <person name="Kumar S."/>
            <person name="Kwok R."/>
            <person name="Lander E."/>
            <person name="Langley C.H."/>
            <person name="Lapoint R."/>
            <person name="Lazzaro B.P."/>
            <person name="Lee S.J."/>
            <person name="Levesque L."/>
            <person name="Li R."/>
            <person name="Lin C.F."/>
            <person name="Lin M.F."/>
            <person name="Lindblad-Toh K."/>
            <person name="Llopart A."/>
            <person name="Long M."/>
            <person name="Low L."/>
            <person name="Lozovsky E."/>
            <person name="Lu J."/>
            <person name="Luo M."/>
            <person name="Machado C.A."/>
            <person name="Makalowski W."/>
            <person name="Marzo M."/>
            <person name="Matsuda M."/>
            <person name="Matzkin L."/>
            <person name="McAllister B."/>
            <person name="McBride C.S."/>
            <person name="McKernan B."/>
            <person name="McKernan K."/>
            <person name="Mendez-Lago M."/>
            <person name="Minx P."/>
            <person name="Mollenhauer M.U."/>
            <person name="Montooth K."/>
            <person name="Mount S.M."/>
            <person name="Mu X."/>
            <person name="Myers E."/>
            <person name="Negre B."/>
            <person name="Newfeld S."/>
            <person name="Nielsen R."/>
            <person name="Noor M.A."/>
            <person name="O'Grady P."/>
            <person name="Pachter L."/>
            <person name="Papaceit M."/>
            <person name="Parisi M.J."/>
            <person name="Parisi M."/>
            <person name="Parts L."/>
            <person name="Pedersen J.S."/>
            <person name="Pesole G."/>
            <person name="Phillippy A.M."/>
            <person name="Ponting C.P."/>
            <person name="Pop M."/>
            <person name="Porcelli D."/>
            <person name="Powell J.R."/>
            <person name="Prohaska S."/>
            <person name="Pruitt K."/>
            <person name="Puig M."/>
            <person name="Quesneville H."/>
            <person name="Ram K.R."/>
            <person name="Rand D."/>
            <person name="Rasmussen M.D."/>
            <person name="Reed L.K."/>
            <person name="Reenan R."/>
            <person name="Reily A."/>
            <person name="Remington K.A."/>
            <person name="Rieger T.T."/>
            <person name="Ritchie M.G."/>
            <person name="Robin C."/>
            <person name="Rogers Y.H."/>
            <person name="Rohde C."/>
            <person name="Rozas J."/>
            <person name="Rubenfield M.J."/>
            <person name="Ruiz A."/>
            <person name="Russo S."/>
            <person name="Salzberg S.L."/>
            <person name="Sanchez-Gracia A."/>
            <person name="Saranga D.J."/>
            <person name="Sato H."/>
            <person name="Schaeffer S.W."/>
            <person name="Schatz M.C."/>
            <person name="Schlenke T."/>
            <person name="Schwartz R."/>
            <person name="Segarra C."/>
            <person name="Singh R.S."/>
            <person name="Sirot L."/>
            <person name="Sirota M."/>
            <person name="Sisneros N.B."/>
            <person name="Smith C.D."/>
            <person name="Smith T.F."/>
            <person name="Spieth J."/>
            <person name="Stage D.E."/>
            <person name="Stark A."/>
            <person name="Stephan W."/>
            <person name="Strausberg R.L."/>
            <person name="Strempel S."/>
            <person name="Sturgill D."/>
            <person name="Sutton G."/>
            <person name="Sutton G.G."/>
            <person name="Tao W."/>
            <person name="Teichmann S."/>
            <person name="Tobari Y.N."/>
            <person name="Tomimura Y."/>
            <person name="Tsolas J.M."/>
            <person name="Valente V.L."/>
            <person name="Venter E."/>
            <person name="Venter J.C."/>
            <person name="Vicario S."/>
            <person name="Vieira F.G."/>
            <person name="Vilella A.J."/>
            <person name="Villasante A."/>
            <person name="Walenz B."/>
            <person name="Wang J."/>
            <person name="Wasserman M."/>
            <person name="Watts T."/>
            <person name="Wilson D."/>
            <person name="Wilson R.K."/>
            <person name="Wing R.A."/>
            <person name="Wolfner M.F."/>
            <person name="Wong A."/>
            <person name="Wong G.K."/>
            <person name="Wu C.I."/>
            <person name="Wu G."/>
            <person name="Yamamoto D."/>
            <person name="Yang H.P."/>
            <person name="Yang S.P."/>
            <person name="Yorke J.A."/>
            <person name="Yoshida K."/>
            <person name="Zdobnov E."/>
            <person name="Zhang P."/>
            <person name="Zhang Y."/>
            <person name="Zimin A.V."/>
            <person name="Baldwin J."/>
            <person name="Abdouelleil A."/>
            <person name="Abdulkadir J."/>
            <person name="Abebe A."/>
            <person name="Abera B."/>
            <person name="Abreu J."/>
            <person name="Acer S.C."/>
            <person name="Aftuck L."/>
            <person name="Alexander A."/>
            <person name="An P."/>
            <person name="Anderson E."/>
            <person name="Anderson S."/>
            <person name="Arachi H."/>
            <person name="Azer M."/>
            <person name="Bachantsang P."/>
            <person name="Barry A."/>
            <person name="Bayul T."/>
            <person name="Berlin A."/>
            <person name="Bessette D."/>
            <person name="Bloom T."/>
            <person name="Blye J."/>
            <person name="Boguslavskiy L."/>
            <person name="Bonnet C."/>
            <person name="Boukhgalter B."/>
            <person name="Bourzgui I."/>
            <person name="Brown A."/>
            <person name="Cahill P."/>
            <person name="Channer S."/>
            <person name="Cheshatsang Y."/>
            <person name="Chuda L."/>
            <person name="Citroen M."/>
            <person name="Collymore A."/>
            <person name="Cooke P."/>
            <person name="Costello M."/>
            <person name="D'Aco K."/>
            <person name="Daza R."/>
            <person name="De Haan G."/>
            <person name="DeGray S."/>
            <person name="DeMaso C."/>
            <person name="Dhargay N."/>
            <person name="Dooley K."/>
            <person name="Dooley E."/>
            <person name="Doricent M."/>
            <person name="Dorje P."/>
            <person name="Dorjee K."/>
            <person name="Dupes A."/>
            <person name="Elong R."/>
            <person name="Falk J."/>
            <person name="Farina A."/>
            <person name="Faro S."/>
            <person name="Ferguson D."/>
            <person name="Fisher S."/>
            <person name="Foley C.D."/>
            <person name="Franke A."/>
            <person name="Friedrich D."/>
            <person name="Gadbois L."/>
            <person name="Gearin G."/>
            <person name="Gearin C.R."/>
            <person name="Giannoukos G."/>
            <person name="Goode T."/>
            <person name="Graham J."/>
            <person name="Grandbois E."/>
            <person name="Grewal S."/>
            <person name="Gyaltsen K."/>
            <person name="Hafez N."/>
            <person name="Hagos B."/>
            <person name="Hall J."/>
            <person name="Henson C."/>
            <person name="Hollinger A."/>
            <person name="Honan T."/>
            <person name="Huard M.D."/>
            <person name="Hughes L."/>
            <person name="Hurhula B."/>
            <person name="Husby M.E."/>
            <person name="Kamat A."/>
            <person name="Kanga B."/>
            <person name="Kashin S."/>
            <person name="Khazanovich D."/>
            <person name="Kisner P."/>
            <person name="Lance K."/>
            <person name="Lara M."/>
            <person name="Lee W."/>
            <person name="Lennon N."/>
            <person name="Letendre F."/>
            <person name="LeVine R."/>
            <person name="Lipovsky A."/>
            <person name="Liu X."/>
            <person name="Liu J."/>
            <person name="Liu S."/>
            <person name="Lokyitsang T."/>
            <person name="Lokyitsang Y."/>
            <person name="Lubonja R."/>
            <person name="Lui A."/>
            <person name="MacDonald P."/>
            <person name="Magnisalis V."/>
            <person name="Maru K."/>
            <person name="Matthews C."/>
            <person name="McCusker W."/>
            <person name="McDonough S."/>
            <person name="Mehta T."/>
            <person name="Meldrim J."/>
            <person name="Meneus L."/>
            <person name="Mihai O."/>
            <person name="Mihalev A."/>
            <person name="Mihova T."/>
            <person name="Mittelman R."/>
            <person name="Mlenga V."/>
            <person name="Montmayeur A."/>
            <person name="Mulrain L."/>
            <person name="Navidi A."/>
            <person name="Naylor J."/>
            <person name="Negash T."/>
            <person name="Nguyen T."/>
            <person name="Nguyen N."/>
            <person name="Nicol R."/>
            <person name="Norbu C."/>
            <person name="Norbu N."/>
            <person name="Novod N."/>
            <person name="O'Neill B."/>
            <person name="Osman S."/>
            <person name="Markiewicz E."/>
            <person name="Oyono O.L."/>
            <person name="Patti C."/>
            <person name="Phunkhang P."/>
            <person name="Pierre F."/>
            <person name="Priest M."/>
            <person name="Raghuraman S."/>
            <person name="Rege F."/>
            <person name="Reyes R."/>
            <person name="Rise C."/>
            <person name="Rogov P."/>
            <person name="Ross K."/>
            <person name="Ryan E."/>
            <person name="Settipalli S."/>
            <person name="Shea T."/>
            <person name="Sherpa N."/>
            <person name="Shi L."/>
            <person name="Shih D."/>
            <person name="Sparrow T."/>
            <person name="Spaulding J."/>
            <person name="Stalker J."/>
            <person name="Stange-Thomann N."/>
            <person name="Stavropoulos S."/>
            <person name="Stone C."/>
            <person name="Strader C."/>
            <person name="Tesfaye S."/>
            <person name="Thomson T."/>
            <person name="Thoulutsang Y."/>
            <person name="Thoulutsang D."/>
            <person name="Topham K."/>
            <person name="Topping I."/>
            <person name="Tsamla T."/>
            <person name="Vassiliev H."/>
            <person name="Vo A."/>
            <person name="Wangchuk T."/>
            <person name="Wangdi T."/>
            <person name="Weiand M."/>
            <person name="Wilkinson J."/>
            <person name="Wilson A."/>
            <person name="Yadav S."/>
            <person name="Young G."/>
            <person name="Yu Q."/>
            <person name="Zembek L."/>
            <person name="Zhong D."/>
            <person name="Zimmer A."/>
            <person name="Zwirko Z."/>
            <person name="Jaffe D.B."/>
            <person name="Alvarez P."/>
            <person name="Brockman W."/>
            <person name="Butler J."/>
            <person name="Chin C."/>
            <person name="Gnerre S."/>
            <person name="Grabherr M."/>
            <person name="Kleber M."/>
            <person name="Mauceli E."/>
            <person name="MacCallum I."/>
        </authorList>
    </citation>
    <scope>NUCLEOTIDE SEQUENCE [LARGE SCALE GENOMIC DNA]</scope>
    <source>
        <strain evidence="2">Tucson 15287-2541.00</strain>
    </source>
</reference>
<dbReference type="FunCoup" id="B4IYP1">
    <property type="interactions" value="7"/>
</dbReference>
<dbReference type="InParanoid" id="B4IYP1"/>
<gene>
    <name evidence="1" type="primary">Dgri\GH15124</name>
    <name evidence="1" type="ORF">Dgri_GH15124</name>
</gene>
<dbReference type="KEGG" id="dgr:6556643"/>